<comment type="caution">
    <text evidence="2">The sequence shown here is derived from an EMBL/GenBank/DDBJ whole genome shotgun (WGS) entry which is preliminary data.</text>
</comment>
<evidence type="ECO:0000313" key="2">
    <source>
        <dbReference type="EMBL" id="GGM78474.1"/>
    </source>
</evidence>
<dbReference type="NCBIfam" id="TIGR03605">
    <property type="entry name" value="antibiot_sagB"/>
    <property type="match status" value="1"/>
</dbReference>
<dbReference type="InterPro" id="IPR000415">
    <property type="entry name" value="Nitroreductase-like"/>
</dbReference>
<reference evidence="2" key="1">
    <citation type="journal article" date="2014" name="Int. J. Syst. Evol. Microbiol.">
        <title>Complete genome sequence of Corynebacterium casei LMG S-19264T (=DSM 44701T), isolated from a smear-ripened cheese.</title>
        <authorList>
            <consortium name="US DOE Joint Genome Institute (JGI-PGF)"/>
            <person name="Walter F."/>
            <person name="Albersmeier A."/>
            <person name="Kalinowski J."/>
            <person name="Ruckert C."/>
        </authorList>
    </citation>
    <scope>NUCLEOTIDE SEQUENCE</scope>
    <source>
        <strain evidence="2">JCM 19831</strain>
    </source>
</reference>
<evidence type="ECO:0000259" key="1">
    <source>
        <dbReference type="Pfam" id="PF00881"/>
    </source>
</evidence>
<dbReference type="PANTHER" id="PTHR43745">
    <property type="entry name" value="NITROREDUCTASE MJ1384-RELATED"/>
    <property type="match status" value="1"/>
</dbReference>
<dbReference type="GO" id="GO:0016491">
    <property type="term" value="F:oxidoreductase activity"/>
    <property type="evidence" value="ECO:0007669"/>
    <property type="project" value="InterPro"/>
</dbReference>
<evidence type="ECO:0000313" key="3">
    <source>
        <dbReference type="Proteomes" id="UP000642070"/>
    </source>
</evidence>
<proteinExistence type="predicted"/>
<name>A0A917X6X2_9ACTN</name>
<dbReference type="InterPro" id="IPR052544">
    <property type="entry name" value="Bacteriocin_Proc_Enz"/>
</dbReference>
<accession>A0A917X6X2</accession>
<dbReference type="CDD" id="cd02142">
    <property type="entry name" value="McbC_SagB-like_oxidoreductase"/>
    <property type="match status" value="1"/>
</dbReference>
<dbReference type="AlphaFoldDB" id="A0A917X6X2"/>
<reference evidence="2" key="2">
    <citation type="submission" date="2020-09" db="EMBL/GenBank/DDBJ databases">
        <authorList>
            <person name="Sun Q."/>
            <person name="Ohkuma M."/>
        </authorList>
    </citation>
    <scope>NUCLEOTIDE SEQUENCE</scope>
    <source>
        <strain evidence="2">JCM 19831</strain>
    </source>
</reference>
<protein>
    <submittedName>
        <fullName evidence="2">Streptolysin associated protein SagB</fullName>
    </submittedName>
</protein>
<dbReference type="Pfam" id="PF00881">
    <property type="entry name" value="Nitroreductase"/>
    <property type="match status" value="1"/>
</dbReference>
<dbReference type="RefSeq" id="WP_190256667.1">
    <property type="nucleotide sequence ID" value="NZ_BMPI01000078.1"/>
</dbReference>
<organism evidence="2 3">
    <name type="scientific">Dactylosporangium sucinum</name>
    <dbReference type="NCBI Taxonomy" id="1424081"/>
    <lineage>
        <taxon>Bacteria</taxon>
        <taxon>Bacillati</taxon>
        <taxon>Actinomycetota</taxon>
        <taxon>Actinomycetes</taxon>
        <taxon>Micromonosporales</taxon>
        <taxon>Micromonosporaceae</taxon>
        <taxon>Dactylosporangium</taxon>
    </lineage>
</organism>
<dbReference type="EMBL" id="BMPI01000078">
    <property type="protein sequence ID" value="GGM78474.1"/>
    <property type="molecule type" value="Genomic_DNA"/>
</dbReference>
<dbReference type="PANTHER" id="PTHR43745:SF2">
    <property type="entry name" value="NITROREDUCTASE MJ1384-RELATED"/>
    <property type="match status" value="1"/>
</dbReference>
<dbReference type="Gene3D" id="3.40.109.10">
    <property type="entry name" value="NADH Oxidase"/>
    <property type="match status" value="1"/>
</dbReference>
<keyword evidence="3" id="KW-1185">Reference proteome</keyword>
<gene>
    <name evidence="2" type="primary">SagB</name>
    <name evidence="2" type="ORF">GCM10007977_095020</name>
</gene>
<dbReference type="Proteomes" id="UP000642070">
    <property type="component" value="Unassembled WGS sequence"/>
</dbReference>
<feature type="domain" description="Nitroreductase" evidence="1">
    <location>
        <begin position="125"/>
        <end position="312"/>
    </location>
</feature>
<sequence>MSYRRTKEEVEEALRDHDYLRAVGGFATQHLFVSIYSSSTVVRTPETVLRGRWGAAGNDAFAGEEFLLNYRTDNARLGFQMGIGRFYEPDAVLASCHANLDEDLRDAVELPAAKPIRAGLTAVVTERRSTRAFSGEAISMADLSALLFHCQGNTGILHHGDPDDPQGVIRLRTVASGGGLYPVTLYIHAFNVAGLAPGAYRYLPYAHALSPVAPHSKLFPAQVLRSMDLDVERSGFVMTFVYDLYDNSRKYGDGGLVFGLIEVGGILQNLHLARTALGLAGCDQGGYDKQMIEKMLDLDGLTSQVVHVTVVGREE</sequence>
<dbReference type="SUPFAM" id="SSF55469">
    <property type="entry name" value="FMN-dependent nitroreductase-like"/>
    <property type="match status" value="1"/>
</dbReference>
<dbReference type="InterPro" id="IPR029479">
    <property type="entry name" value="Nitroreductase"/>
</dbReference>
<dbReference type="InterPro" id="IPR020051">
    <property type="entry name" value="SagB-type_dehydrogenase"/>
</dbReference>